<dbReference type="AlphaFoldDB" id="A0AAW0IKF9"/>
<reference evidence="1 2" key="1">
    <citation type="journal article" date="2018" name="Sci. Data">
        <title>The draft genome sequence of cork oak.</title>
        <authorList>
            <person name="Ramos A.M."/>
            <person name="Usie A."/>
            <person name="Barbosa P."/>
            <person name="Barros P.M."/>
            <person name="Capote T."/>
            <person name="Chaves I."/>
            <person name="Simoes F."/>
            <person name="Abreu I."/>
            <person name="Carrasquinho I."/>
            <person name="Faro C."/>
            <person name="Guimaraes J.B."/>
            <person name="Mendonca D."/>
            <person name="Nobrega F."/>
            <person name="Rodrigues L."/>
            <person name="Saibo N.J.M."/>
            <person name="Varela M.C."/>
            <person name="Egas C."/>
            <person name="Matos J."/>
            <person name="Miguel C.M."/>
            <person name="Oliveira M.M."/>
            <person name="Ricardo C.P."/>
            <person name="Goncalves S."/>
        </authorList>
    </citation>
    <scope>NUCLEOTIDE SEQUENCE [LARGE SCALE GENOMIC DNA]</scope>
    <source>
        <strain evidence="2">cv. HL8</strain>
    </source>
</reference>
<evidence type="ECO:0000313" key="1">
    <source>
        <dbReference type="EMBL" id="KAK7814591.1"/>
    </source>
</evidence>
<keyword evidence="2" id="KW-1185">Reference proteome</keyword>
<gene>
    <name evidence="1" type="ORF">CFP56_002935</name>
</gene>
<organism evidence="1 2">
    <name type="scientific">Quercus suber</name>
    <name type="common">Cork oak</name>
    <dbReference type="NCBI Taxonomy" id="58331"/>
    <lineage>
        <taxon>Eukaryota</taxon>
        <taxon>Viridiplantae</taxon>
        <taxon>Streptophyta</taxon>
        <taxon>Embryophyta</taxon>
        <taxon>Tracheophyta</taxon>
        <taxon>Spermatophyta</taxon>
        <taxon>Magnoliopsida</taxon>
        <taxon>eudicotyledons</taxon>
        <taxon>Gunneridae</taxon>
        <taxon>Pentapetalae</taxon>
        <taxon>rosids</taxon>
        <taxon>fabids</taxon>
        <taxon>Fagales</taxon>
        <taxon>Fagaceae</taxon>
        <taxon>Quercus</taxon>
    </lineage>
</organism>
<name>A0AAW0IKF9_QUESU</name>
<protein>
    <submittedName>
        <fullName evidence="1">Uncharacterized protein</fullName>
    </submittedName>
</protein>
<dbReference type="EMBL" id="PKMF04001089">
    <property type="protein sequence ID" value="KAK7814591.1"/>
    <property type="molecule type" value="Genomic_DNA"/>
</dbReference>
<comment type="caution">
    <text evidence="1">The sequence shown here is derived from an EMBL/GenBank/DDBJ whole genome shotgun (WGS) entry which is preliminary data.</text>
</comment>
<proteinExistence type="predicted"/>
<accession>A0AAW0IKF9</accession>
<dbReference type="Proteomes" id="UP000237347">
    <property type="component" value="Unassembled WGS sequence"/>
</dbReference>
<evidence type="ECO:0000313" key="2">
    <source>
        <dbReference type="Proteomes" id="UP000237347"/>
    </source>
</evidence>
<sequence>MNENLRKMKELIAFLSSPRVLLVIQGSEAAPPTLEGSFEIVSVPKFMRKSIPYAKAKITINKANLNEVLFMFEFWDV</sequence>